<dbReference type="KEGG" id="npz:ACX27_02490"/>
<evidence type="ECO:0008006" key="3">
    <source>
        <dbReference type="Google" id="ProtNLM"/>
    </source>
</evidence>
<evidence type="ECO:0000313" key="1">
    <source>
        <dbReference type="EMBL" id="ALF51981.1"/>
    </source>
</evidence>
<dbReference type="InterPro" id="IPR035944">
    <property type="entry name" value="YfbM-like_sf"/>
</dbReference>
<dbReference type="Proteomes" id="UP000062645">
    <property type="component" value="Chromosome"/>
</dbReference>
<dbReference type="InterPro" id="IPR015068">
    <property type="entry name" value="DUF1877"/>
</dbReference>
<gene>
    <name evidence="1" type="ORF">ACX27_02490</name>
</gene>
<dbReference type="OrthoDB" id="483290at2"/>
<accession>A0A0M4TSM6</accession>
<dbReference type="EMBL" id="CP012036">
    <property type="protein sequence ID" value="ALF51981.1"/>
    <property type="molecule type" value="Genomic_DNA"/>
</dbReference>
<sequence>MSIELSLIKVNYDILNNIESFLIQWAEKYDGGIDDSFEVNNGFPEVLYFLLTGSTDISAAWFSDSKFLVQEISIPNYGNVLLVDALAGGKCLKSLRSHGLIATCLTVEQVQEVAQALSKIAQEDLASRWDALNIFASAERRKIIGSLEKLQPNFKSLEQSVENIEDFSEYFINEFVAYYIDAAKNNLGIVILDCT</sequence>
<reference evidence="1 2" key="2">
    <citation type="journal article" date="2016" name="Genome Announc.">
        <title>Draft Genome Sequence of the N2-Fixing Cyanobacterium Nostoc piscinale CENA21, Isolated from the Brazilian Amazon Floodplain.</title>
        <authorList>
            <person name="Leao T."/>
            <person name="Guimaraes P.I."/>
            <person name="de Melo A.G."/>
            <person name="Ramos R.T."/>
            <person name="Leao P.N."/>
            <person name="Silva A."/>
            <person name="Fiore M.F."/>
            <person name="Schneider M.P."/>
        </authorList>
    </citation>
    <scope>NUCLEOTIDE SEQUENCE [LARGE SCALE GENOMIC DNA]</scope>
    <source>
        <strain evidence="1 2">CENA21</strain>
    </source>
</reference>
<dbReference type="Pfam" id="PF08974">
    <property type="entry name" value="DUF1877"/>
    <property type="match status" value="1"/>
</dbReference>
<proteinExistence type="predicted"/>
<evidence type="ECO:0000313" key="2">
    <source>
        <dbReference type="Proteomes" id="UP000062645"/>
    </source>
</evidence>
<protein>
    <recommendedName>
        <fullName evidence="3">DUF1877 domain-containing protein</fullName>
    </recommendedName>
</protein>
<name>A0A0M4TSM6_9NOSO</name>
<dbReference type="Gene3D" id="3.40.1760.10">
    <property type="entry name" value="YfbM-like super family"/>
    <property type="match status" value="1"/>
</dbReference>
<dbReference type="AlphaFoldDB" id="A0A0M4TSM6"/>
<dbReference type="RefSeq" id="WP_062287974.1">
    <property type="nucleotide sequence ID" value="NZ_CP012036.1"/>
</dbReference>
<dbReference type="PATRIC" id="fig|224013.5.peg.597"/>
<reference evidence="2" key="1">
    <citation type="submission" date="2015-07" db="EMBL/GenBank/DDBJ databases">
        <title>Genome Of Nitrogen-Fixing Cyanobacterium Nostoc piscinale CENA21 From Solimoes/Amazon River Floodplain Sediments And Comparative Genomics To Uncover Biosynthetic Natural Products Potential.</title>
        <authorList>
            <person name="Leao T.F."/>
            <person name="Leao P.N."/>
            <person name="Guimaraes P.I."/>
            <person name="de Melo A.G.C."/>
            <person name="Ramos R.T.J."/>
            <person name="Silva A."/>
            <person name="Fiore M.F."/>
            <person name="Schneider M.P.C."/>
        </authorList>
    </citation>
    <scope>NUCLEOTIDE SEQUENCE [LARGE SCALE GENOMIC DNA]</scope>
    <source>
        <strain evidence="2">CENA21</strain>
    </source>
</reference>
<organism evidence="1 2">
    <name type="scientific">Nostoc piscinale CENA21</name>
    <dbReference type="NCBI Taxonomy" id="224013"/>
    <lineage>
        <taxon>Bacteria</taxon>
        <taxon>Bacillati</taxon>
        <taxon>Cyanobacteriota</taxon>
        <taxon>Cyanophyceae</taxon>
        <taxon>Nostocales</taxon>
        <taxon>Nostocaceae</taxon>
        <taxon>Nostoc</taxon>
    </lineage>
</organism>
<keyword evidence="2" id="KW-1185">Reference proteome</keyword>